<proteinExistence type="predicted"/>
<organism evidence="7">
    <name type="scientific">Eremomyces bilateralis CBS 781.70</name>
    <dbReference type="NCBI Taxonomy" id="1392243"/>
    <lineage>
        <taxon>Eukaryota</taxon>
        <taxon>Fungi</taxon>
        <taxon>Dikarya</taxon>
        <taxon>Ascomycota</taxon>
        <taxon>Pezizomycotina</taxon>
        <taxon>Dothideomycetes</taxon>
        <taxon>Dothideomycetes incertae sedis</taxon>
        <taxon>Eremomycetales</taxon>
        <taxon>Eremomycetaceae</taxon>
        <taxon>Eremomyces</taxon>
    </lineage>
</organism>
<dbReference type="GO" id="GO:0016020">
    <property type="term" value="C:membrane"/>
    <property type="evidence" value="ECO:0007669"/>
    <property type="project" value="UniProtKB-SubCell"/>
</dbReference>
<dbReference type="CDD" id="cd12087">
    <property type="entry name" value="TM_EGFR-like"/>
    <property type="match status" value="1"/>
</dbReference>
<dbReference type="PANTHER" id="PTHR15549:SF33">
    <property type="entry name" value="MEMBRANE PROTEIN WSC4, PUTATIVE (AFU_ORTHOLOGUE AFUA_5G09020)-RELATED"/>
    <property type="match status" value="1"/>
</dbReference>
<sequence>MLTRTEPSPVSPMFCPTGRTWSQMGTYGRCCTTTARNCEMPTGCLSTSLLLGESDTTITCTSTDAPVCIADLVYDDFSDATPVVWAGCDMPRSAVTLYRTNPGASSSSTTRDTTTSDSSTSGQTTSSSSTSSRLTPTLLPSDGDNGGDGTGVVKKKKGGNGWIAGAVIGPIAGLALIGALIFYLLRKKKSPPPAAAAAAAAQQQPLNMPPPDMSHQYPGHMSMVGSPPPQYQTGFDPSKGPVAGAVPVGAPMDSSQQYAYPQGQPGQYPPQQGQEYKGYYPPQGQPQVAGVPHPGPPQSPQPQAPPQQQAPAAELQ</sequence>
<evidence type="ECO:0000256" key="6">
    <source>
        <dbReference type="SAM" id="Phobius"/>
    </source>
</evidence>
<accession>A0A6G1FVF3</accession>
<feature type="compositionally biased region" description="Low complexity" evidence="5">
    <location>
        <begin position="105"/>
        <end position="143"/>
    </location>
</feature>
<reference evidence="7 9" key="1">
    <citation type="submission" date="2020-01" db="EMBL/GenBank/DDBJ databases">
        <authorList>
            <consortium name="DOE Joint Genome Institute"/>
            <person name="Haridas S."/>
            <person name="Albert R."/>
            <person name="Binder M."/>
            <person name="Bloem J."/>
            <person name="Labutti K."/>
            <person name="Salamov A."/>
            <person name="Andreopoulos B."/>
            <person name="Baker S.E."/>
            <person name="Barry K."/>
            <person name="Bills G."/>
            <person name="Bluhm B.H."/>
            <person name="Cannon C."/>
            <person name="Castanera R."/>
            <person name="Culley D.E."/>
            <person name="Daum C."/>
            <person name="Ezra D."/>
            <person name="Gonzalez J.B."/>
            <person name="Henrissat B."/>
            <person name="Kuo A."/>
            <person name="Liang C."/>
            <person name="Lipzen A."/>
            <person name="Lutzoni F."/>
            <person name="Magnuson J."/>
            <person name="Mondo S."/>
            <person name="Nolan M."/>
            <person name="Ohm R."/>
            <person name="Pangilinan J."/>
            <person name="Park H.-J."/>
            <person name="Ramirez L."/>
            <person name="Alfaro M."/>
            <person name="Sun H."/>
            <person name="Tritt A."/>
            <person name="Yoshinaga Y."/>
            <person name="Zwiers L.-H."/>
            <person name="Turgeon B.G."/>
            <person name="Goodwin S.B."/>
            <person name="Spatafora J.W."/>
            <person name="Crous P.W."/>
            <person name="Grigoriev I.V."/>
        </authorList>
    </citation>
    <scope>NUCLEOTIDE SEQUENCE</scope>
    <source>
        <strain evidence="7 9">CBS 781.70</strain>
    </source>
</reference>
<protein>
    <submittedName>
        <fullName evidence="7 9">Uncharacterized protein</fullName>
    </submittedName>
</protein>
<evidence type="ECO:0000313" key="7">
    <source>
        <dbReference type="EMBL" id="KAF1809688.1"/>
    </source>
</evidence>
<keyword evidence="4 6" id="KW-0472">Membrane</keyword>
<dbReference type="GeneID" id="54414548"/>
<feature type="region of interest" description="Disordered" evidence="5">
    <location>
        <begin position="195"/>
        <end position="316"/>
    </location>
</feature>
<feature type="compositionally biased region" description="Low complexity" evidence="5">
    <location>
        <begin position="240"/>
        <end position="292"/>
    </location>
</feature>
<feature type="transmembrane region" description="Helical" evidence="6">
    <location>
        <begin position="162"/>
        <end position="185"/>
    </location>
</feature>
<dbReference type="OrthoDB" id="3557178at2759"/>
<dbReference type="Proteomes" id="UP000504638">
    <property type="component" value="Unplaced"/>
</dbReference>
<dbReference type="EMBL" id="ML975171">
    <property type="protein sequence ID" value="KAF1809688.1"/>
    <property type="molecule type" value="Genomic_DNA"/>
</dbReference>
<dbReference type="RefSeq" id="XP_033531319.1">
    <property type="nucleotide sequence ID" value="XM_033673978.1"/>
</dbReference>
<dbReference type="InterPro" id="IPR051694">
    <property type="entry name" value="Immunoregulatory_rcpt-like"/>
</dbReference>
<keyword evidence="3 6" id="KW-1133">Transmembrane helix</keyword>
<feature type="compositionally biased region" description="Low complexity" evidence="5">
    <location>
        <begin position="306"/>
        <end position="316"/>
    </location>
</feature>
<evidence type="ECO:0000256" key="4">
    <source>
        <dbReference type="ARBA" id="ARBA00023136"/>
    </source>
</evidence>
<reference evidence="9" key="3">
    <citation type="submission" date="2025-04" db="UniProtKB">
        <authorList>
            <consortium name="RefSeq"/>
        </authorList>
    </citation>
    <scope>IDENTIFICATION</scope>
    <source>
        <strain evidence="9">CBS 781.70</strain>
    </source>
</reference>
<evidence type="ECO:0000256" key="5">
    <source>
        <dbReference type="SAM" id="MobiDB-lite"/>
    </source>
</evidence>
<evidence type="ECO:0000313" key="8">
    <source>
        <dbReference type="Proteomes" id="UP000504638"/>
    </source>
</evidence>
<evidence type="ECO:0000256" key="3">
    <source>
        <dbReference type="ARBA" id="ARBA00022989"/>
    </source>
</evidence>
<reference evidence="9" key="2">
    <citation type="submission" date="2020-04" db="EMBL/GenBank/DDBJ databases">
        <authorList>
            <consortium name="NCBI Genome Project"/>
        </authorList>
    </citation>
    <scope>NUCLEOTIDE SEQUENCE</scope>
    <source>
        <strain evidence="9">CBS 781.70</strain>
    </source>
</reference>
<keyword evidence="8" id="KW-1185">Reference proteome</keyword>
<evidence type="ECO:0000313" key="9">
    <source>
        <dbReference type="RefSeq" id="XP_033531319.1"/>
    </source>
</evidence>
<feature type="region of interest" description="Disordered" evidence="5">
    <location>
        <begin position="99"/>
        <end position="152"/>
    </location>
</feature>
<dbReference type="AlphaFoldDB" id="A0A6G1FVF3"/>
<evidence type="ECO:0000256" key="1">
    <source>
        <dbReference type="ARBA" id="ARBA00004167"/>
    </source>
</evidence>
<keyword evidence="2 6" id="KW-0812">Transmembrane</keyword>
<gene>
    <name evidence="7 9" type="ORF">P152DRAFT_156799</name>
</gene>
<feature type="compositionally biased region" description="Pro residues" evidence="5">
    <location>
        <begin position="293"/>
        <end position="305"/>
    </location>
</feature>
<feature type="compositionally biased region" description="Low complexity" evidence="5">
    <location>
        <begin position="195"/>
        <end position="205"/>
    </location>
</feature>
<name>A0A6G1FVF3_9PEZI</name>
<comment type="subcellular location">
    <subcellularLocation>
        <location evidence="1">Membrane</location>
        <topology evidence="1">Single-pass membrane protein</topology>
    </subcellularLocation>
</comment>
<dbReference type="PANTHER" id="PTHR15549">
    <property type="entry name" value="PAIRED IMMUNOGLOBULIN-LIKE TYPE 2 RECEPTOR"/>
    <property type="match status" value="1"/>
</dbReference>
<dbReference type="GO" id="GO:0071944">
    <property type="term" value="C:cell periphery"/>
    <property type="evidence" value="ECO:0007669"/>
    <property type="project" value="UniProtKB-ARBA"/>
</dbReference>
<evidence type="ECO:0000256" key="2">
    <source>
        <dbReference type="ARBA" id="ARBA00022692"/>
    </source>
</evidence>